<gene>
    <name evidence="1" type="ORF">RPERSI_LOCUS1885</name>
</gene>
<proteinExistence type="predicted"/>
<organism evidence="1 2">
    <name type="scientific">Racocetra persica</name>
    <dbReference type="NCBI Taxonomy" id="160502"/>
    <lineage>
        <taxon>Eukaryota</taxon>
        <taxon>Fungi</taxon>
        <taxon>Fungi incertae sedis</taxon>
        <taxon>Mucoromycota</taxon>
        <taxon>Glomeromycotina</taxon>
        <taxon>Glomeromycetes</taxon>
        <taxon>Diversisporales</taxon>
        <taxon>Gigasporaceae</taxon>
        <taxon>Racocetra</taxon>
    </lineage>
</organism>
<protein>
    <submittedName>
        <fullName evidence="1">26_t:CDS:1</fullName>
    </submittedName>
</protein>
<evidence type="ECO:0000313" key="1">
    <source>
        <dbReference type="EMBL" id="CAG8502455.1"/>
    </source>
</evidence>
<dbReference type="Proteomes" id="UP000789920">
    <property type="component" value="Unassembled WGS sequence"/>
</dbReference>
<accession>A0ACA9L2L2</accession>
<sequence length="174" mass="19822">TSKDGFESFKEQFLNTAVYDNVLTRTSEDGFESFEEQFSNTAIHNNVSTRTSENSFESFEEQVSNTAAQFQIISRSDSIRIMDASAVRQIFGIMEFVETADMLMNIKVMEDEDETSNSSSSDKENFIKIENLIINSKRGASRKKHFKSSSELKNKSNSNNKYSEVQKTQKPTQC</sequence>
<reference evidence="1" key="1">
    <citation type="submission" date="2021-06" db="EMBL/GenBank/DDBJ databases">
        <authorList>
            <person name="Kallberg Y."/>
            <person name="Tangrot J."/>
            <person name="Rosling A."/>
        </authorList>
    </citation>
    <scope>NUCLEOTIDE SEQUENCE</scope>
    <source>
        <strain evidence="1">MA461A</strain>
    </source>
</reference>
<evidence type="ECO:0000313" key="2">
    <source>
        <dbReference type="Proteomes" id="UP000789920"/>
    </source>
</evidence>
<dbReference type="EMBL" id="CAJVQC010001901">
    <property type="protein sequence ID" value="CAG8502455.1"/>
    <property type="molecule type" value="Genomic_DNA"/>
</dbReference>
<feature type="non-terminal residue" evidence="1">
    <location>
        <position position="1"/>
    </location>
</feature>
<comment type="caution">
    <text evidence="1">The sequence shown here is derived from an EMBL/GenBank/DDBJ whole genome shotgun (WGS) entry which is preliminary data.</text>
</comment>
<keyword evidence="2" id="KW-1185">Reference proteome</keyword>
<name>A0ACA9L2L2_9GLOM</name>